<reference evidence="2 4" key="2">
    <citation type="submission" date="2018-08" db="EMBL/GenBank/DDBJ databases">
        <title>A genome reference for cultivated species of the human gut microbiota.</title>
        <authorList>
            <person name="Zou Y."/>
            <person name="Xue W."/>
            <person name="Luo G."/>
        </authorList>
    </citation>
    <scope>NUCLEOTIDE SEQUENCE [LARGE SCALE GENOMIC DNA]</scope>
    <source>
        <strain evidence="2 4">AM37-3BH</strain>
    </source>
</reference>
<dbReference type="AlphaFoldDB" id="A0A174YN50"/>
<organism evidence="1 3">
    <name type="scientific">Lachnospira eligens</name>
    <dbReference type="NCBI Taxonomy" id="39485"/>
    <lineage>
        <taxon>Bacteria</taxon>
        <taxon>Bacillati</taxon>
        <taxon>Bacillota</taxon>
        <taxon>Clostridia</taxon>
        <taxon>Lachnospirales</taxon>
        <taxon>Lachnospiraceae</taxon>
        <taxon>Lachnospira</taxon>
    </lineage>
</organism>
<name>A0A174YN50_9FIRM</name>
<evidence type="ECO:0000313" key="4">
    <source>
        <dbReference type="Proteomes" id="UP000285844"/>
    </source>
</evidence>
<proteinExistence type="predicted"/>
<gene>
    <name evidence="2" type="ORF">DW858_07860</name>
    <name evidence="1" type="ORF">ERS852490_01122</name>
</gene>
<evidence type="ECO:0000313" key="2">
    <source>
        <dbReference type="EMBL" id="RHC13259.1"/>
    </source>
</evidence>
<dbReference type="EMBL" id="CZBU01000002">
    <property type="protein sequence ID" value="CUQ76553.1"/>
    <property type="molecule type" value="Genomic_DNA"/>
</dbReference>
<dbReference type="EMBL" id="QSHM01000007">
    <property type="protein sequence ID" value="RHC13259.1"/>
    <property type="molecule type" value="Genomic_DNA"/>
</dbReference>
<sequence length="77" mass="9034">MFDFRIINTADGNQIIDRQLKTPYSSLTPVQMLEYAEMEDRLAYMDRLEKKARQKAEHIRKLAKNPLYKMACIVGLV</sequence>
<evidence type="ECO:0000313" key="3">
    <source>
        <dbReference type="Proteomes" id="UP000095621"/>
    </source>
</evidence>
<accession>A0A174YN50</accession>
<dbReference type="RefSeq" id="WP_055215374.1">
    <property type="nucleotide sequence ID" value="NZ_CZBU01000002.1"/>
</dbReference>
<protein>
    <submittedName>
        <fullName evidence="1">Uncharacterized protein</fullName>
    </submittedName>
</protein>
<dbReference type="Proteomes" id="UP000285844">
    <property type="component" value="Unassembled WGS sequence"/>
</dbReference>
<reference evidence="1 3" key="1">
    <citation type="submission" date="2015-09" db="EMBL/GenBank/DDBJ databases">
        <authorList>
            <consortium name="Pathogen Informatics"/>
        </authorList>
    </citation>
    <scope>NUCLEOTIDE SEQUENCE [LARGE SCALE GENOMIC DNA]</scope>
    <source>
        <strain evidence="1 3">2789STDY5834875</strain>
    </source>
</reference>
<dbReference type="Proteomes" id="UP000095621">
    <property type="component" value="Unassembled WGS sequence"/>
</dbReference>
<evidence type="ECO:0000313" key="1">
    <source>
        <dbReference type="EMBL" id="CUQ76553.1"/>
    </source>
</evidence>